<keyword evidence="4 14" id="KW-0444">Lipid biosynthesis</keyword>
<gene>
    <name evidence="14 17" type="primary">fabH</name>
    <name evidence="17" type="ordered locus">CLDAP_14250</name>
</gene>
<comment type="catalytic activity">
    <reaction evidence="10">
        <text>malonyl-[ACP] + acetyl-CoA + H(+) = 3-oxobutanoyl-[ACP] + CO2 + CoA</text>
        <dbReference type="Rhea" id="RHEA:12080"/>
        <dbReference type="Rhea" id="RHEA-COMP:9623"/>
        <dbReference type="Rhea" id="RHEA-COMP:9625"/>
        <dbReference type="ChEBI" id="CHEBI:15378"/>
        <dbReference type="ChEBI" id="CHEBI:16526"/>
        <dbReference type="ChEBI" id="CHEBI:57287"/>
        <dbReference type="ChEBI" id="CHEBI:57288"/>
        <dbReference type="ChEBI" id="CHEBI:78449"/>
        <dbReference type="ChEBI" id="CHEBI:78450"/>
        <dbReference type="EC" id="2.3.1.180"/>
    </reaction>
    <physiologicalReaction direction="left-to-right" evidence="10">
        <dbReference type="Rhea" id="RHEA:12081"/>
    </physiologicalReaction>
</comment>
<dbReference type="SUPFAM" id="SSF53901">
    <property type="entry name" value="Thiolase-like"/>
    <property type="match status" value="1"/>
</dbReference>
<comment type="catalytic activity">
    <reaction evidence="13">
        <text>3-methylbutanoyl-CoA + malonyl-[ACP] + H(+) = 5-methyl-3-oxohexanoyl-[ACP] + CO2 + CoA</text>
        <dbReference type="Rhea" id="RHEA:42272"/>
        <dbReference type="Rhea" id="RHEA-COMP:9623"/>
        <dbReference type="Rhea" id="RHEA-COMP:9941"/>
        <dbReference type="ChEBI" id="CHEBI:15378"/>
        <dbReference type="ChEBI" id="CHEBI:16526"/>
        <dbReference type="ChEBI" id="CHEBI:57287"/>
        <dbReference type="ChEBI" id="CHEBI:57345"/>
        <dbReference type="ChEBI" id="CHEBI:78449"/>
        <dbReference type="ChEBI" id="CHEBI:78822"/>
        <dbReference type="EC" id="2.3.1.300"/>
    </reaction>
    <physiologicalReaction direction="left-to-right" evidence="13">
        <dbReference type="Rhea" id="RHEA:42273"/>
    </physiologicalReaction>
</comment>
<keyword evidence="9 14" id="KW-0012">Acyltransferase</keyword>
<dbReference type="HOGENOM" id="CLU_039592_3_1_0"/>
<comment type="similarity">
    <text evidence="2 14">Belongs to the thiolase-like superfamily. FabH family.</text>
</comment>
<dbReference type="UniPathway" id="UPA00094"/>
<evidence type="ECO:0000256" key="6">
    <source>
        <dbReference type="ARBA" id="ARBA00022832"/>
    </source>
</evidence>
<dbReference type="AlphaFoldDB" id="I0I2H7"/>
<evidence type="ECO:0000313" key="18">
    <source>
        <dbReference type="Proteomes" id="UP000007880"/>
    </source>
</evidence>
<comment type="subunit">
    <text evidence="14">Homodimer.</text>
</comment>
<feature type="active site" evidence="14">
    <location>
        <position position="112"/>
    </location>
</feature>
<dbReference type="Pfam" id="PF08541">
    <property type="entry name" value="ACP_syn_III_C"/>
    <property type="match status" value="1"/>
</dbReference>
<organism evidence="17 18">
    <name type="scientific">Caldilinea aerophila (strain DSM 14535 / JCM 11387 / NBRC 104270 / STL-6-O1)</name>
    <dbReference type="NCBI Taxonomy" id="926550"/>
    <lineage>
        <taxon>Bacteria</taxon>
        <taxon>Bacillati</taxon>
        <taxon>Chloroflexota</taxon>
        <taxon>Caldilineae</taxon>
        <taxon>Caldilineales</taxon>
        <taxon>Caldilineaceae</taxon>
        <taxon>Caldilinea</taxon>
    </lineage>
</organism>
<dbReference type="Pfam" id="PF08545">
    <property type="entry name" value="ACP_syn_III"/>
    <property type="match status" value="1"/>
</dbReference>
<evidence type="ECO:0000256" key="12">
    <source>
        <dbReference type="ARBA" id="ARBA00052467"/>
    </source>
</evidence>
<evidence type="ECO:0000256" key="2">
    <source>
        <dbReference type="ARBA" id="ARBA00008642"/>
    </source>
</evidence>
<dbReference type="InterPro" id="IPR013747">
    <property type="entry name" value="ACP_syn_III_C"/>
</dbReference>
<dbReference type="CDD" id="cd00830">
    <property type="entry name" value="KAS_III"/>
    <property type="match status" value="1"/>
</dbReference>
<comment type="pathway">
    <text evidence="1 14">Lipid metabolism; fatty acid biosynthesis.</text>
</comment>
<dbReference type="FunFam" id="3.40.47.10:FF:000004">
    <property type="entry name" value="3-oxoacyl-[acyl-carrier-protein] synthase 3"/>
    <property type="match status" value="1"/>
</dbReference>
<feature type="domain" description="Beta-ketoacyl-[acyl-carrier-protein] synthase III N-terminal" evidence="16">
    <location>
        <begin position="109"/>
        <end position="184"/>
    </location>
</feature>
<evidence type="ECO:0000256" key="8">
    <source>
        <dbReference type="ARBA" id="ARBA00023160"/>
    </source>
</evidence>
<reference evidence="17 18" key="1">
    <citation type="submission" date="2012-02" db="EMBL/GenBank/DDBJ databases">
        <title>Complete genome sequence of Caldilinea aerophila DSM 14535 (= NBRC 102666).</title>
        <authorList>
            <person name="Oguchi A."/>
            <person name="Hosoyama A."/>
            <person name="Sekine M."/>
            <person name="Fukai R."/>
            <person name="Kato Y."/>
            <person name="Nakamura S."/>
            <person name="Hanada S."/>
            <person name="Yamazaki S."/>
            <person name="Fujita N."/>
        </authorList>
    </citation>
    <scope>NUCLEOTIDE SEQUENCE [LARGE SCALE GENOMIC DNA]</scope>
    <source>
        <strain evidence="18">DSM 14535 / JCM 11387 / NBRC 104270 / STL-6-O1</strain>
    </source>
</reference>
<feature type="domain" description="Beta-ketoacyl-[acyl-carrier-protein] synthase III C-terminal" evidence="15">
    <location>
        <begin position="239"/>
        <end position="324"/>
    </location>
</feature>
<dbReference type="GO" id="GO:0033818">
    <property type="term" value="F:beta-ketoacyl-acyl-carrier-protein synthase III activity"/>
    <property type="evidence" value="ECO:0007669"/>
    <property type="project" value="UniProtKB-UniRule"/>
</dbReference>
<evidence type="ECO:0000256" key="7">
    <source>
        <dbReference type="ARBA" id="ARBA00023098"/>
    </source>
</evidence>
<dbReference type="PATRIC" id="fig|926550.5.peg.1503"/>
<comment type="function">
    <text evidence="14">Catalyzes the condensation reaction of fatty acid synthesis by the addition to an acyl acceptor of two carbons from malonyl-ACP. Catalyzes the first condensation reaction which initiates fatty acid synthesis and may therefore play a role in governing the total rate of fatty acid production. Possesses both acetoacetyl-ACP synthase and acetyl transacylase activities. Its substrate specificity determines the biosynthesis of branched-chain and/or straight-chain of fatty acids.</text>
</comment>
<dbReference type="InterPro" id="IPR004655">
    <property type="entry name" value="FabH"/>
</dbReference>
<keyword evidence="3 14" id="KW-0963">Cytoplasm</keyword>
<dbReference type="GO" id="GO:0004315">
    <property type="term" value="F:3-oxoacyl-[acyl-carrier-protein] synthase activity"/>
    <property type="evidence" value="ECO:0007669"/>
    <property type="project" value="InterPro"/>
</dbReference>
<keyword evidence="18" id="KW-1185">Reference proteome</keyword>
<dbReference type="EMBL" id="AP012337">
    <property type="protein sequence ID" value="BAL99464.1"/>
    <property type="molecule type" value="Genomic_DNA"/>
</dbReference>
<feature type="region of interest" description="ACP-binding" evidence="14">
    <location>
        <begin position="253"/>
        <end position="257"/>
    </location>
</feature>
<evidence type="ECO:0000256" key="4">
    <source>
        <dbReference type="ARBA" id="ARBA00022516"/>
    </source>
</evidence>
<feature type="active site" evidence="14">
    <location>
        <position position="282"/>
    </location>
</feature>
<name>I0I2H7_CALAS</name>
<evidence type="ECO:0000256" key="14">
    <source>
        <dbReference type="HAMAP-Rule" id="MF_01815"/>
    </source>
</evidence>
<keyword evidence="5 14" id="KW-0808">Transferase</keyword>
<evidence type="ECO:0000259" key="15">
    <source>
        <dbReference type="Pfam" id="PF08541"/>
    </source>
</evidence>
<comment type="catalytic activity">
    <reaction evidence="11">
        <text>(2S)-2-methylbutanoyl-CoA + malonyl-[ACP] + H(+) = (4S)-4-methyl-3-oxohexanoyl-[ACP] + CO2 + CoA</text>
        <dbReference type="Rhea" id="RHEA:42276"/>
        <dbReference type="Rhea" id="RHEA-COMP:9623"/>
        <dbReference type="Rhea" id="RHEA-COMP:17148"/>
        <dbReference type="ChEBI" id="CHEBI:15378"/>
        <dbReference type="ChEBI" id="CHEBI:16526"/>
        <dbReference type="ChEBI" id="CHEBI:57287"/>
        <dbReference type="ChEBI" id="CHEBI:78449"/>
        <dbReference type="ChEBI" id="CHEBI:88166"/>
        <dbReference type="ChEBI" id="CHEBI:167462"/>
        <dbReference type="EC" id="2.3.1.300"/>
    </reaction>
    <physiologicalReaction direction="left-to-right" evidence="11">
        <dbReference type="Rhea" id="RHEA:42277"/>
    </physiologicalReaction>
</comment>
<evidence type="ECO:0000313" key="17">
    <source>
        <dbReference type="EMBL" id="BAL99464.1"/>
    </source>
</evidence>
<dbReference type="PANTHER" id="PTHR43091">
    <property type="entry name" value="3-OXOACYL-[ACYL-CARRIER-PROTEIN] SYNTHASE"/>
    <property type="match status" value="1"/>
</dbReference>
<evidence type="ECO:0000256" key="1">
    <source>
        <dbReference type="ARBA" id="ARBA00005194"/>
    </source>
</evidence>
<dbReference type="Proteomes" id="UP000007880">
    <property type="component" value="Chromosome"/>
</dbReference>
<keyword evidence="8 14" id="KW-0275">Fatty acid biosynthesis</keyword>
<sequence length="332" mass="35837">MYGAITGWGAYVPPHIVTNHDLEATLDTSDEWIVQRTGIRQRHIAGADETTSTMAIKASLAALAQANLPATELDLILVATSSPDYLTPPASSLVQAALTPHHIPAMTIVTGCTGFVYALVTAYQFIQAGVYRNILVVGVELLSRFLDWRDRSTCVLFGDAAGAVVVQATEQPCGLQGYDLGSDGANCQHIIMPAGGSARPFGPDVLDERSHYIRMNGREVFKFATRIFAPASERALRMAGKCIDDIDWVIPHQANLRIIQAAAKDMGVPLERFIVNIDRYANTSAASIPLALAENLANGRIKPTDTLLLLSFGAGLTWAAAVVQMQPQLHRF</sequence>
<dbReference type="NCBIfam" id="TIGR00747">
    <property type="entry name" value="fabH"/>
    <property type="match status" value="1"/>
</dbReference>
<evidence type="ECO:0000256" key="11">
    <source>
        <dbReference type="ARBA" id="ARBA00052407"/>
    </source>
</evidence>
<evidence type="ECO:0000256" key="10">
    <source>
        <dbReference type="ARBA" id="ARBA00051096"/>
    </source>
</evidence>
<comment type="subcellular location">
    <subcellularLocation>
        <location evidence="14">Cytoplasm</location>
    </subcellularLocation>
</comment>
<comment type="domain">
    <text evidence="14">The last Arg residue of the ACP-binding site is essential for the weak association between ACP/AcpP and FabH.</text>
</comment>
<protein>
    <recommendedName>
        <fullName evidence="14">Beta-ketoacyl-[acyl-carrier-protein] synthase III</fullName>
        <shortName evidence="14">Beta-ketoacyl-ACP synthase III</shortName>
        <shortName evidence="14">KAS III</shortName>
        <ecNumber evidence="14">2.3.1.180</ecNumber>
    </recommendedName>
    <alternativeName>
        <fullName evidence="14">3-oxoacyl-[acyl-carrier-protein] synthase 3</fullName>
    </alternativeName>
    <alternativeName>
        <fullName evidence="14">3-oxoacyl-[acyl-carrier-protein] synthase III</fullName>
    </alternativeName>
</protein>
<accession>I0I2H7</accession>
<dbReference type="GO" id="GO:0006633">
    <property type="term" value="P:fatty acid biosynthetic process"/>
    <property type="evidence" value="ECO:0007669"/>
    <property type="project" value="UniProtKB-UniRule"/>
</dbReference>
<evidence type="ECO:0000259" key="16">
    <source>
        <dbReference type="Pfam" id="PF08545"/>
    </source>
</evidence>
<proteinExistence type="inferred from homology"/>
<dbReference type="eggNOG" id="COG0332">
    <property type="taxonomic scope" value="Bacteria"/>
</dbReference>
<dbReference type="EC" id="2.3.1.180" evidence="14"/>
<dbReference type="PANTHER" id="PTHR43091:SF2">
    <property type="entry name" value="BETA-KETOACYL-[ACYL-CARRIER-PROTEIN] SYNTHASE III 2"/>
    <property type="match status" value="1"/>
</dbReference>
<dbReference type="InterPro" id="IPR013751">
    <property type="entry name" value="ACP_syn_III_N"/>
</dbReference>
<dbReference type="HAMAP" id="MF_01815">
    <property type="entry name" value="FabH"/>
    <property type="match status" value="1"/>
</dbReference>
<dbReference type="Gene3D" id="3.40.47.10">
    <property type="match status" value="1"/>
</dbReference>
<keyword evidence="14" id="KW-0511">Multifunctional enzyme</keyword>
<evidence type="ECO:0000256" key="3">
    <source>
        <dbReference type="ARBA" id="ARBA00022490"/>
    </source>
</evidence>
<dbReference type="KEGG" id="cap:CLDAP_14250"/>
<comment type="catalytic activity">
    <reaction evidence="12">
        <text>2-methylpropanoyl-CoA + malonyl-[ACP] + H(+) = 4-methyl-3-oxopentanoyl-[ACP] + CO2 + CoA</text>
        <dbReference type="Rhea" id="RHEA:42268"/>
        <dbReference type="Rhea" id="RHEA-COMP:9623"/>
        <dbReference type="Rhea" id="RHEA-COMP:9940"/>
        <dbReference type="ChEBI" id="CHEBI:15378"/>
        <dbReference type="ChEBI" id="CHEBI:16526"/>
        <dbReference type="ChEBI" id="CHEBI:57287"/>
        <dbReference type="ChEBI" id="CHEBI:57338"/>
        <dbReference type="ChEBI" id="CHEBI:78449"/>
        <dbReference type="ChEBI" id="CHEBI:78820"/>
        <dbReference type="EC" id="2.3.1.300"/>
    </reaction>
    <physiologicalReaction direction="left-to-right" evidence="12">
        <dbReference type="Rhea" id="RHEA:42269"/>
    </physiologicalReaction>
</comment>
<keyword evidence="6 14" id="KW-0276">Fatty acid metabolism</keyword>
<dbReference type="NCBIfam" id="NF006829">
    <property type="entry name" value="PRK09352.1"/>
    <property type="match status" value="1"/>
</dbReference>
<evidence type="ECO:0000256" key="13">
    <source>
        <dbReference type="ARBA" id="ARBA00052985"/>
    </source>
</evidence>
<dbReference type="GO" id="GO:0005737">
    <property type="term" value="C:cytoplasm"/>
    <property type="evidence" value="ECO:0007669"/>
    <property type="project" value="UniProtKB-SubCell"/>
</dbReference>
<evidence type="ECO:0000256" key="9">
    <source>
        <dbReference type="ARBA" id="ARBA00023315"/>
    </source>
</evidence>
<dbReference type="InterPro" id="IPR016039">
    <property type="entry name" value="Thiolase-like"/>
</dbReference>
<dbReference type="STRING" id="926550.CLDAP_14250"/>
<feature type="active site" evidence="14">
    <location>
        <position position="252"/>
    </location>
</feature>
<evidence type="ECO:0000256" key="5">
    <source>
        <dbReference type="ARBA" id="ARBA00022679"/>
    </source>
</evidence>
<keyword evidence="7 14" id="KW-0443">Lipid metabolism</keyword>